<evidence type="ECO:0000313" key="10">
    <source>
        <dbReference type="EMBL" id="CAI2718898.1"/>
    </source>
</evidence>
<feature type="transmembrane region" description="Helical" evidence="9">
    <location>
        <begin position="27"/>
        <end position="46"/>
    </location>
</feature>
<dbReference type="PANTHER" id="PTHR43337">
    <property type="entry name" value="XANTHINE/URACIL PERMEASE C887.17-RELATED"/>
    <property type="match status" value="1"/>
</dbReference>
<name>A0ABM9HF61_9BACT</name>
<organism evidence="10 11">
    <name type="scientific">Nitrospina watsonii</name>
    <dbReference type="NCBI Taxonomy" id="1323948"/>
    <lineage>
        <taxon>Bacteria</taxon>
        <taxon>Pseudomonadati</taxon>
        <taxon>Nitrospinota/Tectimicrobiota group</taxon>
        <taxon>Nitrospinota</taxon>
        <taxon>Nitrospinia</taxon>
        <taxon>Nitrospinales</taxon>
        <taxon>Nitrospinaceae</taxon>
        <taxon>Nitrospina</taxon>
    </lineage>
</organism>
<reference evidence="10 11" key="1">
    <citation type="submission" date="2022-09" db="EMBL/GenBank/DDBJ databases">
        <authorList>
            <person name="Kop L."/>
        </authorList>
    </citation>
    <scope>NUCLEOTIDE SEQUENCE [LARGE SCALE GENOMIC DNA]</scope>
    <source>
        <strain evidence="10 11">347</strain>
    </source>
</reference>
<dbReference type="Proteomes" id="UP001157733">
    <property type="component" value="Chromosome"/>
</dbReference>
<evidence type="ECO:0000256" key="8">
    <source>
        <dbReference type="PIRNR" id="PIRNR005353"/>
    </source>
</evidence>
<evidence type="ECO:0000256" key="5">
    <source>
        <dbReference type="ARBA" id="ARBA00022692"/>
    </source>
</evidence>
<evidence type="ECO:0000256" key="6">
    <source>
        <dbReference type="ARBA" id="ARBA00022989"/>
    </source>
</evidence>
<feature type="transmembrane region" description="Helical" evidence="9">
    <location>
        <begin position="388"/>
        <end position="414"/>
    </location>
</feature>
<dbReference type="InterPro" id="IPR006043">
    <property type="entry name" value="NCS2"/>
</dbReference>
<keyword evidence="4 8" id="KW-1003">Cell membrane</keyword>
<evidence type="ECO:0000256" key="2">
    <source>
        <dbReference type="ARBA" id="ARBA00005697"/>
    </source>
</evidence>
<feature type="transmembrane region" description="Helical" evidence="9">
    <location>
        <begin position="238"/>
        <end position="259"/>
    </location>
</feature>
<feature type="transmembrane region" description="Helical" evidence="9">
    <location>
        <begin position="101"/>
        <end position="125"/>
    </location>
</feature>
<dbReference type="InterPro" id="IPR045018">
    <property type="entry name" value="Azg-like"/>
</dbReference>
<feature type="transmembrane region" description="Helical" evidence="9">
    <location>
        <begin position="53"/>
        <end position="75"/>
    </location>
</feature>
<dbReference type="InterPro" id="IPR026033">
    <property type="entry name" value="Azg-like_bact_archaea"/>
</dbReference>
<feature type="transmembrane region" description="Helical" evidence="9">
    <location>
        <begin position="426"/>
        <end position="444"/>
    </location>
</feature>
<dbReference type="EMBL" id="OX336137">
    <property type="protein sequence ID" value="CAI2718898.1"/>
    <property type="molecule type" value="Genomic_DNA"/>
</dbReference>
<evidence type="ECO:0000256" key="9">
    <source>
        <dbReference type="SAM" id="Phobius"/>
    </source>
</evidence>
<feature type="transmembrane region" description="Helical" evidence="9">
    <location>
        <begin position="323"/>
        <end position="344"/>
    </location>
</feature>
<keyword evidence="3 8" id="KW-0813">Transport</keyword>
<keyword evidence="6 8" id="KW-1133">Transmembrane helix</keyword>
<comment type="subcellular location">
    <subcellularLocation>
        <location evidence="1 8">Cell membrane</location>
        <topology evidence="1 8">Multi-pass membrane protein</topology>
    </subcellularLocation>
</comment>
<evidence type="ECO:0000313" key="11">
    <source>
        <dbReference type="Proteomes" id="UP001157733"/>
    </source>
</evidence>
<evidence type="ECO:0000256" key="3">
    <source>
        <dbReference type="ARBA" id="ARBA00022448"/>
    </source>
</evidence>
<gene>
    <name evidence="10" type="ORF">NSPWAT_2042</name>
</gene>
<keyword evidence="5 8" id="KW-0812">Transmembrane</keyword>
<evidence type="ECO:0000256" key="7">
    <source>
        <dbReference type="ARBA" id="ARBA00023136"/>
    </source>
</evidence>
<protein>
    <submittedName>
        <fullName evidence="10">Xanthine/uracil/thiamine/ascorbate permease family protein</fullName>
    </submittedName>
</protein>
<evidence type="ECO:0000256" key="1">
    <source>
        <dbReference type="ARBA" id="ARBA00004651"/>
    </source>
</evidence>
<comment type="similarity">
    <text evidence="2 8">Belongs to the nucleobase:cation symporter-2 (NCS2) (TC 2.A.40) family. Azg-like subfamily.</text>
</comment>
<feature type="transmembrane region" description="Helical" evidence="9">
    <location>
        <begin position="356"/>
        <end position="376"/>
    </location>
</feature>
<dbReference type="PIRSF" id="PIRSF005353">
    <property type="entry name" value="PbuG"/>
    <property type="match status" value="1"/>
</dbReference>
<dbReference type="RefSeq" id="WP_282011765.1">
    <property type="nucleotide sequence ID" value="NZ_OX336137.1"/>
</dbReference>
<feature type="transmembrane region" description="Helical" evidence="9">
    <location>
        <begin position="171"/>
        <end position="192"/>
    </location>
</feature>
<dbReference type="Pfam" id="PF00860">
    <property type="entry name" value="Xan_ur_permease"/>
    <property type="match status" value="1"/>
</dbReference>
<dbReference type="PANTHER" id="PTHR43337:SF1">
    <property type="entry name" value="XANTHINE_URACIL PERMEASE C887.17-RELATED"/>
    <property type="match status" value="1"/>
</dbReference>
<feature type="transmembrane region" description="Helical" evidence="9">
    <location>
        <begin position="137"/>
        <end position="159"/>
    </location>
</feature>
<sequence>MTSVLAFLDRFFRVREQGSTPLTEMRAGLVTFMTASYIIFVQPAVMAQAGMDFGAVMTATCLAAALGCLIMGLYANYPIALAPGMGINFYFTYSVVLGQGIPWQIALGAVFLSGIGLILLTVCRFREVIVNSLPNDIKVGISVGIGLFIAFIGFVQGGIVMGDRSTLVQLAPLNSLPALFTIAGVGLIGVLLQRKIKGAILIGMVTMALAGMPFGLVQFHGVVALPPDITPTLLQLDILGALDLGLLTVAGVFLFVDLFDTAGTLVGIGHQGGFLKDGRLPRAYRALWPDSVATTAGSVLGTTTVTCYIESAAGVAEGGRTGLASVVTALMFLLALFLAPLAKMFGGGYAVDHDTILYPITAPVLIIVGAMMAANVTRIQWQEWDEALPAFLILIGMPLTYSIADGMALGFILYPVIKVLVGKARQVHWIMYVIATLFLLRYLTV</sequence>
<feature type="transmembrane region" description="Helical" evidence="9">
    <location>
        <begin position="199"/>
        <end position="218"/>
    </location>
</feature>
<accession>A0ABM9HF61</accession>
<evidence type="ECO:0000256" key="4">
    <source>
        <dbReference type="ARBA" id="ARBA00022475"/>
    </source>
</evidence>
<proteinExistence type="inferred from homology"/>
<keyword evidence="11" id="KW-1185">Reference proteome</keyword>
<keyword evidence="7 8" id="KW-0472">Membrane</keyword>